<keyword evidence="2" id="KW-0472">Membrane</keyword>
<evidence type="ECO:0000256" key="2">
    <source>
        <dbReference type="SAM" id="Phobius"/>
    </source>
</evidence>
<evidence type="ECO:0000313" key="3">
    <source>
        <dbReference type="EMBL" id="GAA0568005.1"/>
    </source>
</evidence>
<evidence type="ECO:0000313" key="4">
    <source>
        <dbReference type="Proteomes" id="UP001501427"/>
    </source>
</evidence>
<dbReference type="Proteomes" id="UP001501427">
    <property type="component" value="Unassembled WGS sequence"/>
</dbReference>
<gene>
    <name evidence="3" type="ORF">GCM10009546_33310</name>
</gene>
<proteinExistence type="predicted"/>
<reference evidence="3 4" key="1">
    <citation type="journal article" date="2019" name="Int. J. Syst. Evol. Microbiol.">
        <title>The Global Catalogue of Microorganisms (GCM) 10K type strain sequencing project: providing services to taxonomists for standard genome sequencing and annotation.</title>
        <authorList>
            <consortium name="The Broad Institute Genomics Platform"/>
            <consortium name="The Broad Institute Genome Sequencing Center for Infectious Disease"/>
            <person name="Wu L."/>
            <person name="Ma J."/>
        </authorList>
    </citation>
    <scope>NUCLEOTIDE SEQUENCE [LARGE SCALE GENOMIC DNA]</scope>
    <source>
        <strain evidence="3 4">JCM 10667</strain>
    </source>
</reference>
<feature type="compositionally biased region" description="Pro residues" evidence="1">
    <location>
        <begin position="55"/>
        <end position="86"/>
    </location>
</feature>
<evidence type="ECO:0000256" key="1">
    <source>
        <dbReference type="SAM" id="MobiDB-lite"/>
    </source>
</evidence>
<keyword evidence="2" id="KW-0812">Transmembrane</keyword>
<organism evidence="3 4">
    <name type="scientific">Actinomadura livida</name>
    <dbReference type="NCBI Taxonomy" id="79909"/>
    <lineage>
        <taxon>Bacteria</taxon>
        <taxon>Bacillati</taxon>
        <taxon>Actinomycetota</taxon>
        <taxon>Actinomycetes</taxon>
        <taxon>Streptosporangiales</taxon>
        <taxon>Thermomonosporaceae</taxon>
        <taxon>Actinomadura</taxon>
    </lineage>
</organism>
<feature type="region of interest" description="Disordered" evidence="1">
    <location>
        <begin position="118"/>
        <end position="161"/>
    </location>
</feature>
<name>A0ABN1EJJ2_9ACTN</name>
<keyword evidence="4" id="KW-1185">Reference proteome</keyword>
<feature type="compositionally biased region" description="Low complexity" evidence="1">
    <location>
        <begin position="127"/>
        <end position="150"/>
    </location>
</feature>
<sequence>MTLPHAPPPSVGTYIHDIPTIPRDFANFCPLLWSDLIGHPARPQLGAFMNSPQWPGQPPGGPGFPPPAPPGPPPLPGGPGFPPPPRRSGGGALVPLLIFGLVGVLALVGIGAFVILESNDDDDPRRTTTLPTYTPYSPSYTPAPRPTTSRGGTGTGSDPASILSTTIRTAKGKTFTRAGTRTESCNTRANTTLRTTLRSYPCMGSMHSAVYADPTKKIITAVSIAKFSSPSAASAVSRVTAKQGWPKLLTPSQASGLPQPRPDPAYWTRSWTQGSNVIYAQSYWSSGAAAGGRTGTVFAIAGELGVEVTNVLIWKN</sequence>
<keyword evidence="2" id="KW-1133">Transmembrane helix</keyword>
<protein>
    <submittedName>
        <fullName evidence="3">Uncharacterized protein</fullName>
    </submittedName>
</protein>
<dbReference type="EMBL" id="BAAAHD010000026">
    <property type="protein sequence ID" value="GAA0568005.1"/>
    <property type="molecule type" value="Genomic_DNA"/>
</dbReference>
<feature type="region of interest" description="Disordered" evidence="1">
    <location>
        <begin position="47"/>
        <end position="87"/>
    </location>
</feature>
<accession>A0ABN1EJJ2</accession>
<comment type="caution">
    <text evidence="3">The sequence shown here is derived from an EMBL/GenBank/DDBJ whole genome shotgun (WGS) entry which is preliminary data.</text>
</comment>
<feature type="transmembrane region" description="Helical" evidence="2">
    <location>
        <begin position="92"/>
        <end position="116"/>
    </location>
</feature>